<feature type="non-terminal residue" evidence="2">
    <location>
        <position position="1"/>
    </location>
</feature>
<dbReference type="PANTHER" id="PTHR11439">
    <property type="entry name" value="GAG-POL-RELATED RETROTRANSPOSON"/>
    <property type="match status" value="1"/>
</dbReference>
<protein>
    <submittedName>
        <fullName evidence="2">Retrovirus-related Pol polyprotein from transposon RE2</fullName>
    </submittedName>
</protein>
<dbReference type="CDD" id="cd09272">
    <property type="entry name" value="RNase_HI_RT_Ty1"/>
    <property type="match status" value="1"/>
</dbReference>
<feature type="region of interest" description="Disordered" evidence="1">
    <location>
        <begin position="1"/>
        <end position="25"/>
    </location>
</feature>
<evidence type="ECO:0000256" key="1">
    <source>
        <dbReference type="SAM" id="MobiDB-lite"/>
    </source>
</evidence>
<reference evidence="2" key="1">
    <citation type="submission" date="2020-06" db="EMBL/GenBank/DDBJ databases">
        <authorList>
            <person name="Li T."/>
            <person name="Hu X."/>
            <person name="Zhang T."/>
            <person name="Song X."/>
            <person name="Zhang H."/>
            <person name="Dai N."/>
            <person name="Sheng W."/>
            <person name="Hou X."/>
            <person name="Wei L."/>
        </authorList>
    </citation>
    <scope>NUCLEOTIDE SEQUENCE</scope>
    <source>
        <strain evidence="2">G02</strain>
        <tissue evidence="2">Leaf</tissue>
    </source>
</reference>
<dbReference type="InterPro" id="IPR043502">
    <property type="entry name" value="DNA/RNA_pol_sf"/>
</dbReference>
<dbReference type="EMBL" id="JACGWJ010000455">
    <property type="protein sequence ID" value="KAL0292199.1"/>
    <property type="molecule type" value="Genomic_DNA"/>
</dbReference>
<sequence length="323" mass="36366">YAQEDEAEAEGSKPRKAPVIHSIQWQPPPPGWMKVNTDGCSRADSHIRQSGLGYDGYRYSTLQGLEIPLDRYLKDSASNIPHCLYFTPHLRLFIYYDIIITGSAAAEVNAFISTLAKRFSIKPAFFSLELKLTTLLMACSYLKVSRSVTSCIDLTWLMPRLSQRLLLLLKCLNYQMGSPPADPKFYRQALGSLQYLSLTRPDVSFAINKLSQFMHCPSTLHWCAVKRLLRYLVGTLDYGLLLRKNSPRTLHAFADADWAGDPNDRTSTSAYVVFLGANPISWSSKKQKTVARSSTEAEYRAIASTAAEVNWIMNLLQELKVPI</sequence>
<dbReference type="SUPFAM" id="SSF56672">
    <property type="entry name" value="DNA/RNA polymerases"/>
    <property type="match status" value="1"/>
</dbReference>
<comment type="caution">
    <text evidence="2">The sequence shown here is derived from an EMBL/GenBank/DDBJ whole genome shotgun (WGS) entry which is preliminary data.</text>
</comment>
<evidence type="ECO:0000313" key="2">
    <source>
        <dbReference type="EMBL" id="KAL0292199.1"/>
    </source>
</evidence>
<reference evidence="2" key="2">
    <citation type="journal article" date="2024" name="Plant">
        <title>Genomic evolution and insights into agronomic trait innovations of Sesamum species.</title>
        <authorList>
            <person name="Miao H."/>
            <person name="Wang L."/>
            <person name="Qu L."/>
            <person name="Liu H."/>
            <person name="Sun Y."/>
            <person name="Le M."/>
            <person name="Wang Q."/>
            <person name="Wei S."/>
            <person name="Zheng Y."/>
            <person name="Lin W."/>
            <person name="Duan Y."/>
            <person name="Cao H."/>
            <person name="Xiong S."/>
            <person name="Wang X."/>
            <person name="Wei L."/>
            <person name="Li C."/>
            <person name="Ma Q."/>
            <person name="Ju M."/>
            <person name="Zhao R."/>
            <person name="Li G."/>
            <person name="Mu C."/>
            <person name="Tian Q."/>
            <person name="Mei H."/>
            <person name="Zhang T."/>
            <person name="Gao T."/>
            <person name="Zhang H."/>
        </authorList>
    </citation>
    <scope>NUCLEOTIDE SEQUENCE</scope>
    <source>
        <strain evidence="2">G02</strain>
    </source>
</reference>
<proteinExistence type="predicted"/>
<name>A0AAW2JBQ4_SESRA</name>
<dbReference type="AlphaFoldDB" id="A0AAW2JBQ4"/>
<accession>A0AAW2JBQ4</accession>
<dbReference type="PANTHER" id="PTHR11439:SF489">
    <property type="entry name" value="RNA-DIRECTED DNA POLYMERASE"/>
    <property type="match status" value="1"/>
</dbReference>
<gene>
    <name evidence="2" type="ORF">Sradi_6998800</name>
</gene>
<organism evidence="2">
    <name type="scientific">Sesamum radiatum</name>
    <name type="common">Black benniseed</name>
    <dbReference type="NCBI Taxonomy" id="300843"/>
    <lineage>
        <taxon>Eukaryota</taxon>
        <taxon>Viridiplantae</taxon>
        <taxon>Streptophyta</taxon>
        <taxon>Embryophyta</taxon>
        <taxon>Tracheophyta</taxon>
        <taxon>Spermatophyta</taxon>
        <taxon>Magnoliopsida</taxon>
        <taxon>eudicotyledons</taxon>
        <taxon>Gunneridae</taxon>
        <taxon>Pentapetalae</taxon>
        <taxon>asterids</taxon>
        <taxon>lamiids</taxon>
        <taxon>Lamiales</taxon>
        <taxon>Pedaliaceae</taxon>
        <taxon>Sesamum</taxon>
    </lineage>
</organism>